<protein>
    <recommendedName>
        <fullName evidence="7">ATPase synthesis protein 25</fullName>
    </recommendedName>
</protein>
<dbReference type="Proteomes" id="UP000054251">
    <property type="component" value="Unassembled WGS sequence"/>
</dbReference>
<evidence type="ECO:0000256" key="4">
    <source>
        <dbReference type="ARBA" id="ARBA00022946"/>
    </source>
</evidence>
<dbReference type="Gene3D" id="3.30.460.10">
    <property type="entry name" value="Beta Polymerase, domain 2"/>
    <property type="match status" value="1"/>
</dbReference>
<keyword evidence="9" id="KW-1185">Reference proteome</keyword>
<keyword evidence="6 7" id="KW-0472">Membrane</keyword>
<keyword evidence="3 7" id="KW-0999">Mitochondrion inner membrane</keyword>
<gene>
    <name evidence="8" type="ORF">AC631_05237</name>
</gene>
<comment type="function">
    <text evidence="7">Mitochondrial mRNA stabilization factor.</text>
</comment>
<dbReference type="GeneID" id="26842246"/>
<evidence type="ECO:0000256" key="7">
    <source>
        <dbReference type="RuleBase" id="RU367062"/>
    </source>
</evidence>
<comment type="subcellular location">
    <subcellularLocation>
        <location evidence="1 7">Mitochondrion inner membrane</location>
        <topology evidence="1 7">Peripheral membrane protein</topology>
        <orientation evidence="1 7">Matrix side</orientation>
    </subcellularLocation>
</comment>
<name>A0A0V1PRZ3_9ASCO</name>
<keyword evidence="5 7" id="KW-0496">Mitochondrion</keyword>
<dbReference type="GO" id="GO:0048255">
    <property type="term" value="P:mRNA stabilization"/>
    <property type="evidence" value="ECO:0007669"/>
    <property type="project" value="TreeGrafter"/>
</dbReference>
<dbReference type="OrthoDB" id="107372at2759"/>
<evidence type="ECO:0000256" key="2">
    <source>
        <dbReference type="ARBA" id="ARBA00010787"/>
    </source>
</evidence>
<dbReference type="PANTHER" id="PTHR28087">
    <property type="entry name" value="ATPASE SYNTHESIS PROTEIN 25, MITOCHONDRIAL"/>
    <property type="match status" value="1"/>
</dbReference>
<dbReference type="InterPro" id="IPR040152">
    <property type="entry name" value="Atp25"/>
</dbReference>
<dbReference type="InterPro" id="IPR043519">
    <property type="entry name" value="NT_sf"/>
</dbReference>
<dbReference type="EMBL" id="LMYN01000183">
    <property type="protein sequence ID" value="KRZ99008.1"/>
    <property type="molecule type" value="Genomic_DNA"/>
</dbReference>
<evidence type="ECO:0000256" key="5">
    <source>
        <dbReference type="ARBA" id="ARBA00023128"/>
    </source>
</evidence>
<evidence type="ECO:0000256" key="6">
    <source>
        <dbReference type="ARBA" id="ARBA00023136"/>
    </source>
</evidence>
<sequence>MANLLGYVGRRGVPNVIRRFSGGRFIGATHFRCYSAGQNSKLNLTESTGEDPSEIQKVSEGSLNEVKRDFSTTENEAEESVPWYLRDDSSSPLLETKKVELPVVPDHAPTTVQTFLELLSDEYGLEDIELFDLTQLGPENEYHADNQPSDYMIICTGKSEKHIYKASNELRTYIKHNFELIPKIEGMASNSKTPAARRRMLRRARKGPLATDNDYGRTPNSWVMCDTAVNNICIHILTESRRDELNLESLWCREEDIEKYSRSESAAEESDDIFIGIRRFHTMTPFARHYQQTRLYSSSSSNEALEASLHKLSVGNLTTEDLKQQIKSFEADFHDPSIKDYNTRFNFYRSIHIQNPDVVSFDELTFILLDKYSSLKIILNNDIDVSKERIQDTVDFMKLLIDSPEIRRQFDLSNSKGVNAYADELYDTLSQFLSTLFRFSKEQIDISRHPEFLPLLWRLSFVQKKDTVIGSRMIDDIIYQEGDIPNLPGQPSIFQAKNRARDILDLINYYNQKIDENALPTNSFKELLLFTYGNAGDWAKFWNTWEVSFNLLNNSKIDSKSSIKNWVRLIVYLAIRNDRSAIVYFLNNYWNCSTSIAGSFIDDFELNNNAFSSDEEKRSFKSSVNKMLNSINNENEGNPSFSNVKEFVDSLE</sequence>
<dbReference type="Pfam" id="PF02410">
    <property type="entry name" value="RsfS"/>
    <property type="match status" value="1"/>
</dbReference>
<dbReference type="PANTHER" id="PTHR28087:SF1">
    <property type="entry name" value="ATPASE SYNTHESIS PROTEIN 25, MITOCHONDRIAL"/>
    <property type="match status" value="1"/>
</dbReference>
<dbReference type="AlphaFoldDB" id="A0A0V1PRZ3"/>
<proteinExistence type="inferred from homology"/>
<reference evidence="8 9" key="1">
    <citation type="submission" date="2015-11" db="EMBL/GenBank/DDBJ databases">
        <title>The genome of Debaryomyces fabryi.</title>
        <authorList>
            <person name="Tafer H."/>
            <person name="Lopandic K."/>
        </authorList>
    </citation>
    <scope>NUCLEOTIDE SEQUENCE [LARGE SCALE GENOMIC DNA]</scope>
    <source>
        <strain evidence="8 9">CBS 789</strain>
    </source>
</reference>
<keyword evidence="4 7" id="KW-0809">Transit peptide</keyword>
<dbReference type="RefSeq" id="XP_015465111.1">
    <property type="nucleotide sequence ID" value="XM_015614066.1"/>
</dbReference>
<accession>A0A0V1PRZ3</accession>
<evidence type="ECO:0000256" key="1">
    <source>
        <dbReference type="ARBA" id="ARBA00004443"/>
    </source>
</evidence>
<comment type="caution">
    <text evidence="8">The sequence shown here is derived from an EMBL/GenBank/DDBJ whole genome shotgun (WGS) entry which is preliminary data.</text>
</comment>
<dbReference type="SUPFAM" id="SSF81301">
    <property type="entry name" value="Nucleotidyltransferase"/>
    <property type="match status" value="1"/>
</dbReference>
<dbReference type="GO" id="GO:0140053">
    <property type="term" value="P:mitochondrial gene expression"/>
    <property type="evidence" value="ECO:0007669"/>
    <property type="project" value="UniProtKB-UniRule"/>
</dbReference>
<evidence type="ECO:0000313" key="9">
    <source>
        <dbReference type="Proteomes" id="UP000054251"/>
    </source>
</evidence>
<organism evidence="8 9">
    <name type="scientific">Debaryomyces fabryi</name>
    <dbReference type="NCBI Taxonomy" id="58627"/>
    <lineage>
        <taxon>Eukaryota</taxon>
        <taxon>Fungi</taxon>
        <taxon>Dikarya</taxon>
        <taxon>Ascomycota</taxon>
        <taxon>Saccharomycotina</taxon>
        <taxon>Pichiomycetes</taxon>
        <taxon>Debaryomycetaceae</taxon>
        <taxon>Debaryomyces</taxon>
    </lineage>
</organism>
<evidence type="ECO:0000256" key="3">
    <source>
        <dbReference type="ARBA" id="ARBA00022792"/>
    </source>
</evidence>
<dbReference type="GO" id="GO:0005743">
    <property type="term" value="C:mitochondrial inner membrane"/>
    <property type="evidence" value="ECO:0007669"/>
    <property type="project" value="UniProtKB-SubCell"/>
</dbReference>
<comment type="similarity">
    <text evidence="2 7">Belongs to the ATP25 family.</text>
</comment>
<evidence type="ECO:0000313" key="8">
    <source>
        <dbReference type="EMBL" id="KRZ99008.1"/>
    </source>
</evidence>